<dbReference type="PROSITE" id="PS51349">
    <property type="entry name" value="FMN_HYDROXY_ACID_DH_2"/>
    <property type="match status" value="1"/>
</dbReference>
<dbReference type="InterPro" id="IPR008259">
    <property type="entry name" value="FMN_hydac_DH_AS"/>
</dbReference>
<keyword evidence="7" id="KW-0032">Aminotransferase</keyword>
<dbReference type="SUPFAM" id="SSF53383">
    <property type="entry name" value="PLP-dependent transferases"/>
    <property type="match status" value="1"/>
</dbReference>
<evidence type="ECO:0000256" key="3">
    <source>
        <dbReference type="ARBA" id="ARBA00022643"/>
    </source>
</evidence>
<evidence type="ECO:0000256" key="4">
    <source>
        <dbReference type="ARBA" id="ARBA00023002"/>
    </source>
</evidence>
<comment type="similarity">
    <text evidence="5">Belongs to the FMN-dependent alpha-hydroxy acid dehydrogenase family.</text>
</comment>
<keyword evidence="7" id="KW-0808">Transferase</keyword>
<comment type="cofactor">
    <cofactor evidence="1">
        <name>FMN</name>
        <dbReference type="ChEBI" id="CHEBI:58210"/>
    </cofactor>
</comment>
<dbReference type="Gene3D" id="3.20.20.70">
    <property type="entry name" value="Aldolase class I"/>
    <property type="match status" value="1"/>
</dbReference>
<dbReference type="PANTHER" id="PTHR10578">
    <property type="entry name" value="S -2-HYDROXY-ACID OXIDASE-RELATED"/>
    <property type="match status" value="1"/>
</dbReference>
<dbReference type="EMBL" id="JADBDZ010000001">
    <property type="protein sequence ID" value="MBE1530662.1"/>
    <property type="molecule type" value="Genomic_DNA"/>
</dbReference>
<dbReference type="InterPro" id="IPR000262">
    <property type="entry name" value="FMN-dep_DH"/>
</dbReference>
<dbReference type="Pfam" id="PF01070">
    <property type="entry name" value="FMN_dh"/>
    <property type="match status" value="1"/>
</dbReference>
<keyword evidence="4" id="KW-0560">Oxidoreductase</keyword>
<evidence type="ECO:0000256" key="5">
    <source>
        <dbReference type="ARBA" id="ARBA00024042"/>
    </source>
</evidence>
<dbReference type="RefSeq" id="WP_192757646.1">
    <property type="nucleotide sequence ID" value="NZ_JADBDZ010000001.1"/>
</dbReference>
<keyword evidence="3" id="KW-0288">FMN</keyword>
<keyword evidence="2" id="KW-0285">Flavoprotein</keyword>
<dbReference type="InterPro" id="IPR015424">
    <property type="entry name" value="PyrdxlP-dep_Trfase"/>
</dbReference>
<dbReference type="InterPro" id="IPR004839">
    <property type="entry name" value="Aminotransferase_I/II_large"/>
</dbReference>
<comment type="caution">
    <text evidence="7">The sequence shown here is derived from an EMBL/GenBank/DDBJ whole genome shotgun (WGS) entry which is preliminary data.</text>
</comment>
<evidence type="ECO:0000256" key="2">
    <source>
        <dbReference type="ARBA" id="ARBA00022630"/>
    </source>
</evidence>
<dbReference type="InterPro" id="IPR037396">
    <property type="entry name" value="FMN_HAD"/>
</dbReference>
<dbReference type="Gene3D" id="3.40.640.10">
    <property type="entry name" value="Type I PLP-dependent aspartate aminotransferase-like (Major domain)"/>
    <property type="match status" value="1"/>
</dbReference>
<proteinExistence type="inferred from homology"/>
<accession>A0ABR9JJD6</accession>
<name>A0ABR9JJD6_9ACTN</name>
<evidence type="ECO:0000313" key="8">
    <source>
        <dbReference type="Proteomes" id="UP000627838"/>
    </source>
</evidence>
<keyword evidence="8" id="KW-1185">Reference proteome</keyword>
<dbReference type="PANTHER" id="PTHR10578:SF107">
    <property type="entry name" value="2-HYDROXYACID OXIDASE 1"/>
    <property type="match status" value="1"/>
</dbReference>
<sequence>MEATLSDLARVARGRLAPAVWDFIEGGAGEERTLEANLDSFERVWLRPSVLRGAGRPETTTKILGRTWDAPLAIAPLAYHTLAHPLGELATVRGTAAAARVPIVVSTFAGRTIEELAAEATVPLWLQIYCLRDRSITARLIERAENAGFEALVLTVDAPHLGRRMRDLRNGFRLPDGIAPANLDGDGFAAPAAHARAEFDPDMDWAVVDWLRSVSSLPVLLKGVLTDADAVRAADAGADGIVVSNHGGRQLDGVPGALDALPEIAAAVAGRVPLLVDGGVRRGRDVLAALALGADAVLLGRPVLHGLAVDGAAGVTRVLDILLDELTDAMSLAGLRTVAEVGPELVRLRPPPAQVPAAPPARRDRPVRPAAGAGATLLLEDLHPSVADPAMDTMNFLNEVTLRYPEAVSFAPGRPYDGFFDTEQIFTYVRGYLDHLAAQGETPAQVRDAVFQYGPSAGRIRGLIADSLRVDEGIDVPPESIVVTVGCQEAMFLALRALMSGPGDVLLVSSPCYVGITGAALLLDIDVTAVEEGEDGLSCAALEAAVDAERARGRRPRAVYVVPDHSNPSGVTMPLEARRDLLELAERLDVLILEDSPYRLVSPGAQVPTLKSLDEHRRVVHLGSYAKSIFPGARVGYAVADQPVLGPGGTGLLADELAKIKSMVTVNTSPLSQAAVAGALLASGGRVSELNTETAAHYGDAMRHTLECLDRALPPERRAGLGVSWNRPSGGFFLTVQVPFRADNAALARSAQDHGVIWTPMAYFYPRGGGHRTIRLSTSYLTHADIEKGVSRLAAFIESEAETSAAVRVGE</sequence>
<dbReference type="InterPro" id="IPR012133">
    <property type="entry name" value="Alpha-hydoxy_acid_DH_FMN"/>
</dbReference>
<dbReference type="Gene3D" id="3.90.1150.10">
    <property type="entry name" value="Aspartate Aminotransferase, domain 1"/>
    <property type="match status" value="1"/>
</dbReference>
<organism evidence="7 8">
    <name type="scientific">Actinomadura algeriensis</name>
    <dbReference type="NCBI Taxonomy" id="1679523"/>
    <lineage>
        <taxon>Bacteria</taxon>
        <taxon>Bacillati</taxon>
        <taxon>Actinomycetota</taxon>
        <taxon>Actinomycetes</taxon>
        <taxon>Streptosporangiales</taxon>
        <taxon>Thermomonosporaceae</taxon>
        <taxon>Actinomadura</taxon>
    </lineage>
</organism>
<protein>
    <submittedName>
        <fullName evidence="7">(S)-3,5-dihydroxyphenylglycine transaminase</fullName>
        <ecNumber evidence="7">2.6.1.103</ecNumber>
    </submittedName>
</protein>
<feature type="domain" description="FMN hydroxy acid dehydrogenase" evidence="6">
    <location>
        <begin position="1"/>
        <end position="351"/>
    </location>
</feature>
<dbReference type="EC" id="2.6.1.103" evidence="7"/>
<evidence type="ECO:0000313" key="7">
    <source>
        <dbReference type="EMBL" id="MBE1530662.1"/>
    </source>
</evidence>
<dbReference type="InterPro" id="IPR015422">
    <property type="entry name" value="PyrdxlP-dep_Trfase_small"/>
</dbReference>
<dbReference type="Proteomes" id="UP000627838">
    <property type="component" value="Unassembled WGS sequence"/>
</dbReference>
<gene>
    <name evidence="7" type="ORF">H4W34_000495</name>
</gene>
<evidence type="ECO:0000256" key="1">
    <source>
        <dbReference type="ARBA" id="ARBA00001917"/>
    </source>
</evidence>
<dbReference type="CDD" id="cd00609">
    <property type="entry name" value="AAT_like"/>
    <property type="match status" value="1"/>
</dbReference>
<reference evidence="7 8" key="1">
    <citation type="submission" date="2020-10" db="EMBL/GenBank/DDBJ databases">
        <title>Sequencing the genomes of 1000 actinobacteria strains.</title>
        <authorList>
            <person name="Klenk H.-P."/>
        </authorList>
    </citation>
    <scope>NUCLEOTIDE SEQUENCE [LARGE SCALE GENOMIC DNA]</scope>
    <source>
        <strain evidence="7 8">DSM 46744</strain>
    </source>
</reference>
<dbReference type="InterPro" id="IPR013785">
    <property type="entry name" value="Aldolase_TIM"/>
</dbReference>
<dbReference type="Pfam" id="PF00155">
    <property type="entry name" value="Aminotran_1_2"/>
    <property type="match status" value="1"/>
</dbReference>
<dbReference type="InterPro" id="IPR015421">
    <property type="entry name" value="PyrdxlP-dep_Trfase_major"/>
</dbReference>
<dbReference type="CDD" id="cd02809">
    <property type="entry name" value="alpha_hydroxyacid_oxid_FMN"/>
    <property type="match status" value="1"/>
</dbReference>
<evidence type="ECO:0000259" key="6">
    <source>
        <dbReference type="PROSITE" id="PS51349"/>
    </source>
</evidence>
<dbReference type="PROSITE" id="PS00557">
    <property type="entry name" value="FMN_HYDROXY_ACID_DH_1"/>
    <property type="match status" value="1"/>
</dbReference>
<dbReference type="GO" id="GO:0008483">
    <property type="term" value="F:transaminase activity"/>
    <property type="evidence" value="ECO:0007669"/>
    <property type="project" value="UniProtKB-KW"/>
</dbReference>
<dbReference type="SUPFAM" id="SSF51395">
    <property type="entry name" value="FMN-linked oxidoreductases"/>
    <property type="match status" value="1"/>
</dbReference>